<dbReference type="Proteomes" id="UP000298652">
    <property type="component" value="Chromosome 4"/>
</dbReference>
<protein>
    <submittedName>
        <fullName evidence="1">Uncharacterized protein</fullName>
    </submittedName>
</protein>
<keyword evidence="2" id="KW-1185">Reference proteome</keyword>
<dbReference type="Gramene" id="TKW21364">
    <property type="protein sequence ID" value="TKW21364"/>
    <property type="gene ID" value="SEVIR_4G163200v2"/>
</dbReference>
<accession>A0A4U6V0V9</accession>
<proteinExistence type="predicted"/>
<organism evidence="1 2">
    <name type="scientific">Setaria viridis</name>
    <name type="common">Green bristlegrass</name>
    <name type="synonym">Setaria italica subsp. viridis</name>
    <dbReference type="NCBI Taxonomy" id="4556"/>
    <lineage>
        <taxon>Eukaryota</taxon>
        <taxon>Viridiplantae</taxon>
        <taxon>Streptophyta</taxon>
        <taxon>Embryophyta</taxon>
        <taxon>Tracheophyta</taxon>
        <taxon>Spermatophyta</taxon>
        <taxon>Magnoliopsida</taxon>
        <taxon>Liliopsida</taxon>
        <taxon>Poales</taxon>
        <taxon>Poaceae</taxon>
        <taxon>PACMAD clade</taxon>
        <taxon>Panicoideae</taxon>
        <taxon>Panicodae</taxon>
        <taxon>Paniceae</taxon>
        <taxon>Cenchrinae</taxon>
        <taxon>Setaria</taxon>
    </lineage>
</organism>
<name>A0A4U6V0V9_SETVI</name>
<evidence type="ECO:0000313" key="2">
    <source>
        <dbReference type="Proteomes" id="UP000298652"/>
    </source>
</evidence>
<sequence length="116" mass="13452">MSSNHDAHICFPCSLSICTRFWPCHRPHVAVRRAPVRRPRFSPPVLLQGVPWPWARCCRLSLQQRCLLHPCRWPAKRHCVVMLRSVAWLEVEERAIRADGTYELILEREAGGCLLS</sequence>
<evidence type="ECO:0000313" key="1">
    <source>
        <dbReference type="EMBL" id="TKW21364.1"/>
    </source>
</evidence>
<dbReference type="AlphaFoldDB" id="A0A4U6V0V9"/>
<reference evidence="1" key="1">
    <citation type="submission" date="2019-03" db="EMBL/GenBank/DDBJ databases">
        <title>WGS assembly of Setaria viridis.</title>
        <authorList>
            <person name="Huang P."/>
            <person name="Jenkins J."/>
            <person name="Grimwood J."/>
            <person name="Barry K."/>
            <person name="Healey A."/>
            <person name="Mamidi S."/>
            <person name="Sreedasyam A."/>
            <person name="Shu S."/>
            <person name="Feldman M."/>
            <person name="Wu J."/>
            <person name="Yu Y."/>
            <person name="Chen C."/>
            <person name="Johnson J."/>
            <person name="Rokhsar D."/>
            <person name="Baxter I."/>
            <person name="Schmutz J."/>
            <person name="Brutnell T."/>
            <person name="Kellogg E."/>
        </authorList>
    </citation>
    <scope>NUCLEOTIDE SEQUENCE [LARGE SCALE GENOMIC DNA]</scope>
</reference>
<gene>
    <name evidence="1" type="ORF">SEVIR_4G163200v2</name>
</gene>
<dbReference type="EMBL" id="CM016555">
    <property type="protein sequence ID" value="TKW21364.1"/>
    <property type="molecule type" value="Genomic_DNA"/>
</dbReference>